<name>A0A6J4TW00_9ACTN</name>
<gene>
    <name evidence="3" type="ORF">AVDCRST_MAG05-4673</name>
</gene>
<feature type="transmembrane region" description="Helical" evidence="2">
    <location>
        <begin position="85"/>
        <end position="108"/>
    </location>
</feature>
<feature type="region of interest" description="Disordered" evidence="1">
    <location>
        <begin position="30"/>
        <end position="62"/>
    </location>
</feature>
<keyword evidence="2" id="KW-1133">Transmembrane helix</keyword>
<evidence type="ECO:0000256" key="1">
    <source>
        <dbReference type="SAM" id="MobiDB-lite"/>
    </source>
</evidence>
<evidence type="ECO:0000256" key="2">
    <source>
        <dbReference type="SAM" id="Phobius"/>
    </source>
</evidence>
<keyword evidence="2" id="KW-0812">Transmembrane</keyword>
<accession>A0A6J4TW00</accession>
<dbReference type="AlphaFoldDB" id="A0A6J4TW00"/>
<protein>
    <submittedName>
        <fullName evidence="3">Uncharacterized protein</fullName>
    </submittedName>
</protein>
<proteinExistence type="predicted"/>
<evidence type="ECO:0000313" key="3">
    <source>
        <dbReference type="EMBL" id="CAA9534000.1"/>
    </source>
</evidence>
<feature type="compositionally biased region" description="Basic and acidic residues" evidence="1">
    <location>
        <begin position="43"/>
        <end position="62"/>
    </location>
</feature>
<keyword evidence="2" id="KW-0472">Membrane</keyword>
<dbReference type="EMBL" id="CADCVM010000505">
    <property type="protein sequence ID" value="CAA9534000.1"/>
    <property type="molecule type" value="Genomic_DNA"/>
</dbReference>
<organism evidence="3">
    <name type="scientific">uncultured Rubrobacteraceae bacterium</name>
    <dbReference type="NCBI Taxonomy" id="349277"/>
    <lineage>
        <taxon>Bacteria</taxon>
        <taxon>Bacillati</taxon>
        <taxon>Actinomycetota</taxon>
        <taxon>Rubrobacteria</taxon>
        <taxon>Rubrobacterales</taxon>
        <taxon>Rubrobacteraceae</taxon>
        <taxon>environmental samples</taxon>
    </lineage>
</organism>
<reference evidence="3" key="1">
    <citation type="submission" date="2020-02" db="EMBL/GenBank/DDBJ databases">
        <authorList>
            <person name="Meier V. D."/>
        </authorList>
    </citation>
    <scope>NUCLEOTIDE SEQUENCE</scope>
    <source>
        <strain evidence="3">AVDCRST_MAG05</strain>
    </source>
</reference>
<sequence length="109" mass="11910">MWREVYESKPRRREGEPIELLVGEAIEMTASRSRSGTDAADGEIGRGEHGGKEQNLRADRAGDGWMGRVPRLPWDGWDRDRLRSALLVAVAAAAVEFLALIAVLVAALG</sequence>